<dbReference type="Proteomes" id="UP000580043">
    <property type="component" value="Unassembled WGS sequence"/>
</dbReference>
<reference evidence="9 10" key="1">
    <citation type="submission" date="2020-04" db="EMBL/GenBank/DDBJ databases">
        <title>Zoogloea sp. G-4-1-14 isolated from soil.</title>
        <authorList>
            <person name="Dahal R.H."/>
        </authorList>
    </citation>
    <scope>NUCLEOTIDE SEQUENCE [LARGE SCALE GENOMIC DNA]</scope>
    <source>
        <strain evidence="9 10">G-4-1-14</strain>
    </source>
</reference>
<evidence type="ECO:0000313" key="10">
    <source>
        <dbReference type="Proteomes" id="UP000580043"/>
    </source>
</evidence>
<evidence type="ECO:0000256" key="2">
    <source>
        <dbReference type="ARBA" id="ARBA00009477"/>
    </source>
</evidence>
<dbReference type="Gene3D" id="2.40.30.170">
    <property type="match status" value="1"/>
</dbReference>
<evidence type="ECO:0000259" key="6">
    <source>
        <dbReference type="Pfam" id="PF25917"/>
    </source>
</evidence>
<dbReference type="Gene3D" id="2.40.50.100">
    <property type="match status" value="1"/>
</dbReference>
<dbReference type="PANTHER" id="PTHR30158">
    <property type="entry name" value="ACRA/E-RELATED COMPONENT OF DRUG EFFLUX TRANSPORTER"/>
    <property type="match status" value="1"/>
</dbReference>
<comment type="similarity">
    <text evidence="2">Belongs to the membrane fusion protein (MFP) (TC 8.A.1) family.</text>
</comment>
<dbReference type="Pfam" id="PF25967">
    <property type="entry name" value="RND-MFP_C"/>
    <property type="match status" value="1"/>
</dbReference>
<dbReference type="Pfam" id="PF25944">
    <property type="entry name" value="Beta-barrel_RND"/>
    <property type="match status" value="1"/>
</dbReference>
<dbReference type="InterPro" id="IPR058625">
    <property type="entry name" value="MdtA-like_BSH"/>
</dbReference>
<dbReference type="SUPFAM" id="SSF111369">
    <property type="entry name" value="HlyD-like secretion proteins"/>
    <property type="match status" value="1"/>
</dbReference>
<feature type="domain" description="Multidrug resistance protein MdtA-like alpha-helical hairpin" evidence="5">
    <location>
        <begin position="113"/>
        <end position="181"/>
    </location>
</feature>
<evidence type="ECO:0000256" key="4">
    <source>
        <dbReference type="SAM" id="SignalP"/>
    </source>
</evidence>
<evidence type="ECO:0000259" key="5">
    <source>
        <dbReference type="Pfam" id="PF25876"/>
    </source>
</evidence>
<dbReference type="Gene3D" id="2.40.420.20">
    <property type="match status" value="1"/>
</dbReference>
<keyword evidence="4" id="KW-0732">Signal</keyword>
<dbReference type="GO" id="GO:0022857">
    <property type="term" value="F:transmembrane transporter activity"/>
    <property type="evidence" value="ECO:0007669"/>
    <property type="project" value="InterPro"/>
</dbReference>
<keyword evidence="10" id="KW-1185">Reference proteome</keyword>
<dbReference type="Pfam" id="PF25876">
    <property type="entry name" value="HH_MFP_RND"/>
    <property type="match status" value="1"/>
</dbReference>
<dbReference type="NCBIfam" id="TIGR01730">
    <property type="entry name" value="RND_mfp"/>
    <property type="match status" value="1"/>
</dbReference>
<dbReference type="InterPro" id="IPR058626">
    <property type="entry name" value="MdtA-like_b-barrel"/>
</dbReference>
<protein>
    <submittedName>
        <fullName evidence="9">Efflux RND transporter periplasmic adaptor subunit</fullName>
    </submittedName>
</protein>
<dbReference type="GO" id="GO:0005886">
    <property type="term" value="C:plasma membrane"/>
    <property type="evidence" value="ECO:0007669"/>
    <property type="project" value="UniProtKB-SubCell"/>
</dbReference>
<evidence type="ECO:0000313" key="9">
    <source>
        <dbReference type="EMBL" id="NML26145.1"/>
    </source>
</evidence>
<dbReference type="InterPro" id="IPR058624">
    <property type="entry name" value="MdtA-like_HH"/>
</dbReference>
<dbReference type="EMBL" id="JABBGA010000006">
    <property type="protein sequence ID" value="NML26145.1"/>
    <property type="molecule type" value="Genomic_DNA"/>
</dbReference>
<comment type="subcellular location">
    <subcellularLocation>
        <location evidence="1">Cell envelope</location>
    </subcellularLocation>
</comment>
<evidence type="ECO:0000256" key="3">
    <source>
        <dbReference type="SAM" id="Coils"/>
    </source>
</evidence>
<gene>
    <name evidence="9" type="ORF">HHL15_10360</name>
</gene>
<feature type="domain" description="Multidrug resistance protein MdtA-like beta-barrel" evidence="7">
    <location>
        <begin position="218"/>
        <end position="308"/>
    </location>
</feature>
<dbReference type="FunFam" id="2.40.420.20:FF:000001">
    <property type="entry name" value="Efflux RND transporter periplasmic adaptor subunit"/>
    <property type="match status" value="1"/>
</dbReference>
<feature type="domain" description="Multidrug resistance protein MdtA-like barrel-sandwich hybrid" evidence="6">
    <location>
        <begin position="72"/>
        <end position="214"/>
    </location>
</feature>
<name>A0A848G5C9_9RHOO</name>
<comment type="caution">
    <text evidence="9">The sequence shown here is derived from an EMBL/GenBank/DDBJ whole genome shotgun (WGS) entry which is preliminary data.</text>
</comment>
<organism evidence="9 10">
    <name type="scientific">Zoogloea dura</name>
    <dbReference type="NCBI Taxonomy" id="2728840"/>
    <lineage>
        <taxon>Bacteria</taxon>
        <taxon>Pseudomonadati</taxon>
        <taxon>Pseudomonadota</taxon>
        <taxon>Betaproteobacteria</taxon>
        <taxon>Rhodocyclales</taxon>
        <taxon>Zoogloeaceae</taxon>
        <taxon>Zoogloea</taxon>
    </lineage>
</organism>
<evidence type="ECO:0000259" key="8">
    <source>
        <dbReference type="Pfam" id="PF25967"/>
    </source>
</evidence>
<accession>A0A848G5C9</accession>
<dbReference type="InterPro" id="IPR058627">
    <property type="entry name" value="MdtA-like_C"/>
</dbReference>
<dbReference type="GO" id="GO:0046677">
    <property type="term" value="P:response to antibiotic"/>
    <property type="evidence" value="ECO:0007669"/>
    <property type="project" value="TreeGrafter"/>
</dbReference>
<feature type="signal peptide" evidence="4">
    <location>
        <begin position="1"/>
        <end position="33"/>
    </location>
</feature>
<feature type="chain" id="PRO_5032427939" evidence="4">
    <location>
        <begin position="34"/>
        <end position="404"/>
    </location>
</feature>
<feature type="coiled-coil region" evidence="3">
    <location>
        <begin position="150"/>
        <end position="177"/>
    </location>
</feature>
<evidence type="ECO:0000256" key="1">
    <source>
        <dbReference type="ARBA" id="ARBA00004196"/>
    </source>
</evidence>
<proteinExistence type="inferred from homology"/>
<dbReference type="Gene3D" id="1.10.287.470">
    <property type="entry name" value="Helix hairpin bin"/>
    <property type="match status" value="1"/>
</dbReference>
<dbReference type="RefSeq" id="WP_169145680.1">
    <property type="nucleotide sequence ID" value="NZ_JABBGA010000006.1"/>
</dbReference>
<feature type="domain" description="Multidrug resistance protein MdtA-like C-terminal permuted SH3" evidence="8">
    <location>
        <begin position="313"/>
        <end position="374"/>
    </location>
</feature>
<dbReference type="PANTHER" id="PTHR30158:SF3">
    <property type="entry name" value="MULTIDRUG EFFLUX PUMP SUBUNIT ACRA-RELATED"/>
    <property type="match status" value="1"/>
</dbReference>
<dbReference type="InterPro" id="IPR006143">
    <property type="entry name" value="RND_pump_MFP"/>
</dbReference>
<dbReference type="AlphaFoldDB" id="A0A848G5C9"/>
<evidence type="ECO:0000259" key="7">
    <source>
        <dbReference type="Pfam" id="PF25944"/>
    </source>
</evidence>
<sequence length="404" mass="41530">MSALPAPRLPALANLAAITTLSAALLAGCNSTAAPGAAGAPRGPAEVGVVTLQARPLSLSTELSGRTVATVVAEVRPQVGGIIRERLFAEGSDVKAGQLLYRIDPAPFQASHDSARAALAKAQANLETLRPKAARYKELAEIKAVSQQDTDDALAALKQAEAEVASARAALDSAAINLAYTRVTAPVSGRIGKSVVTPGALVTAGQATALATVQQVDPIYVDLTQSSADALRLKRAFEAGQIRRAGRNQAAVSLTLEDGSSYAREGRLQFTDITVNEGTGTVALRAVFPNPSGELLPGMYVRAVLQEGVADKAVLVPQRGVSRNVKGEATALVVGAGNKVEQRVLEVGRPVGDSWLVKAGLAEGDKVIVEGSQKVRPNAVVTPVPVEGKVAATPAKPATHQPGA</sequence>
<dbReference type="Pfam" id="PF25917">
    <property type="entry name" value="BSH_RND"/>
    <property type="match status" value="1"/>
</dbReference>
<keyword evidence="3" id="KW-0175">Coiled coil</keyword>